<organism evidence="1 2">
    <name type="scientific">Arthroderma otae (strain ATCC MYA-4605 / CBS 113480)</name>
    <name type="common">Microsporum canis</name>
    <dbReference type="NCBI Taxonomy" id="554155"/>
    <lineage>
        <taxon>Eukaryota</taxon>
        <taxon>Fungi</taxon>
        <taxon>Dikarya</taxon>
        <taxon>Ascomycota</taxon>
        <taxon>Pezizomycotina</taxon>
        <taxon>Eurotiomycetes</taxon>
        <taxon>Eurotiomycetidae</taxon>
        <taxon>Onygenales</taxon>
        <taxon>Arthrodermataceae</taxon>
        <taxon>Microsporum</taxon>
    </lineage>
</organism>
<dbReference type="OrthoDB" id="426718at2759"/>
<dbReference type="eggNOG" id="ENOG502QRU5">
    <property type="taxonomic scope" value="Eukaryota"/>
</dbReference>
<dbReference type="InterPro" id="IPR021838">
    <property type="entry name" value="DUF3431"/>
</dbReference>
<dbReference type="Pfam" id="PF11913">
    <property type="entry name" value="DUF3431"/>
    <property type="match status" value="1"/>
</dbReference>
<evidence type="ECO:0000313" key="2">
    <source>
        <dbReference type="Proteomes" id="UP000002035"/>
    </source>
</evidence>
<sequence length="291" mass="34205">MAVRMQEKHCYLSSHQMKKNKNTVEMVIASKKHDNVTWLHAHLPNWKKNIYVADDSDAELTIPKNKGKEAMVFLTYIIDHYYSLPENIVFHQAQRFQWHNDDPDYDALTLLQRLRFGYLEEQGYANLRCDWSLGCPSSIRPFVDAIVLMPGDSISSKHVYKKSFEQLFPHQTVPETVAVACCSQFAVRREIIRRRSRAEYIRYRKWLLDTDLDDELSGRVFEYAWHIIFGKKPIHCPNAGTCYCKMYGLCDKQCTEKRCDGLYTLPKYASLPNGWPRVGWNQERRPWLGED</sequence>
<dbReference type="VEuPathDB" id="FungiDB:MCYG_07364"/>
<dbReference type="PANTHER" id="PTHR37490">
    <property type="entry name" value="EXPRESSED PROTEIN"/>
    <property type="match status" value="1"/>
</dbReference>
<dbReference type="RefSeq" id="XP_002843581.1">
    <property type="nucleotide sequence ID" value="XM_002843535.1"/>
</dbReference>
<evidence type="ECO:0000313" key="1">
    <source>
        <dbReference type="EMBL" id="EEQ34545.1"/>
    </source>
</evidence>
<reference evidence="2" key="1">
    <citation type="journal article" date="2012" name="MBio">
        <title>Comparative genome analysis of Trichophyton rubrum and related dermatophytes reveals candidate genes involved in infection.</title>
        <authorList>
            <person name="Martinez D.A."/>
            <person name="Oliver B.G."/>
            <person name="Graeser Y."/>
            <person name="Goldberg J.M."/>
            <person name="Li W."/>
            <person name="Martinez-Rossi N.M."/>
            <person name="Monod M."/>
            <person name="Shelest E."/>
            <person name="Barton R.C."/>
            <person name="Birch E."/>
            <person name="Brakhage A.A."/>
            <person name="Chen Z."/>
            <person name="Gurr S.J."/>
            <person name="Heiman D."/>
            <person name="Heitman J."/>
            <person name="Kosti I."/>
            <person name="Rossi A."/>
            <person name="Saif S."/>
            <person name="Samalova M."/>
            <person name="Saunders C.W."/>
            <person name="Shea T."/>
            <person name="Summerbell R.C."/>
            <person name="Xu J."/>
            <person name="Young S."/>
            <person name="Zeng Q."/>
            <person name="Birren B.W."/>
            <person name="Cuomo C.A."/>
            <person name="White T.C."/>
        </authorList>
    </citation>
    <scope>NUCLEOTIDE SEQUENCE [LARGE SCALE GENOMIC DNA]</scope>
    <source>
        <strain evidence="2">ATCC MYA-4605 / CBS 113480</strain>
    </source>
</reference>
<proteinExistence type="predicted"/>
<gene>
    <name evidence="1" type="ORF">MCYG_07364</name>
</gene>
<name>C5FYE7_ARTOC</name>
<dbReference type="PANTHER" id="PTHR37490:SF3">
    <property type="entry name" value="DUF3431 DOMAIN CONTAINING PROTEIN"/>
    <property type="match status" value="1"/>
</dbReference>
<accession>C5FYE7</accession>
<keyword evidence="2" id="KW-1185">Reference proteome</keyword>
<dbReference type="EMBL" id="DS995707">
    <property type="protein sequence ID" value="EEQ34545.1"/>
    <property type="molecule type" value="Genomic_DNA"/>
</dbReference>
<dbReference type="Proteomes" id="UP000002035">
    <property type="component" value="Unassembled WGS sequence"/>
</dbReference>
<dbReference type="AlphaFoldDB" id="C5FYE7"/>
<dbReference type="OMA" id="SSKHVYK"/>
<dbReference type="HOGENOM" id="CLU_031559_3_0_1"/>
<protein>
    <submittedName>
        <fullName evidence="1">Uncharacterized protein</fullName>
    </submittedName>
</protein>
<dbReference type="GeneID" id="9228013"/>